<dbReference type="SMART" id="SM01157">
    <property type="entry name" value="DUF1719"/>
    <property type="match status" value="2"/>
</dbReference>
<reference evidence="1" key="1">
    <citation type="submission" date="2020-10" db="EMBL/GenBank/DDBJ databases">
        <authorList>
            <person name="Han B."/>
            <person name="Lu T."/>
            <person name="Zhao Q."/>
            <person name="Huang X."/>
            <person name="Zhao Y."/>
        </authorList>
    </citation>
    <scope>NUCLEOTIDE SEQUENCE</scope>
</reference>
<sequence length="1054" mass="122520">MAEIVSSALVHETVNQLLSNLVQKYEEKVESSANRNLERLEMAHIRLEAALEMSEKWQITDASLLRWCGKLKRAAQECDDTLHRCKQRILEDEQTEEEVRKSSFPVRIAHTTKSFVSSIFSPNKDESNSSTVRRFEWFTDGASEFLRLLELGGRPRHHMPFDPLVRHLLNGKKLQHRIIQANRRPLFLQLAPYITSDYGIEARFIFIQTDGNASEDDFFFSLMLQLSESTDIVGMAIQCLQLYAPLFNFKSAVETVRNKLLQLPTEDFSWVPDIDTHHKEHWDILHRFGTDWFRPNPLCCKQHDQHKLRKLNRSRLRDVFLEPVIEVHLECHVSVLDCNQHRSLLSETKYSLEDSPYLKVGLLVTPHGCLEDILLVDRTPAVPVIYCEEQHFLHTDFTLGQLEETMLPKAIDYFCKNDEAAVYQMLGKLEHGAAYIQVEKASMGTQRTSMRTSQGPRKGKMLQWHDPEIGRKTSTIFQFLNLWVAHAPVQLQGTIVNWIQKEKEKQLAALQLHQKFQIILLMYKCFFSEQGRNATNTYWILMTEMISSVVIQETVSQILSGLVHRYEGKEDSNPNDNLERLEMAHIKLEAALETSSKWQITDSSLLRWRKKLKRAAQECDDTLYGYKKIILEEEQMEQEVRNSSFPRRIAHATKSFIFSAFGRNNYESSRSVVRRFEWFANSASEFLRFIEVGGTPSRQMSFNSFVKHLFAGRELQHKIVRGNEYPLFLLWLVPFATKEHGIEVCLVFIKKDRNTLEDNFFLGAMLQISESTDIVGTVVNCLQLFPPCFQPTVETIKKELTQLPTQDFSWVPYVDLWHRKHWDNLHSFSTQWFRPDPLCCKQHDQHKVGHISNLGMDASLDSIIEVNLQCQISLSEYNQQRTSLSEYKYSLRDYQKLKAGFLFTPHGSSQNMLPADRSSTMVPIFRRGKHCEHTDITLEQLKEIMLPKSIDYFQQNTEATVYQILWKAIHGTAYVHFGKPSMEAPGARRTFKGARKRKLVQQKDQELQYRTRMISHLIDLWGAHAPVRLQGLILDWIQKEKESQLAAPVHHCCT</sequence>
<dbReference type="OrthoDB" id="678682at2759"/>
<name>A0A811NG37_9POAL</name>
<proteinExistence type="predicted"/>
<dbReference type="PANTHER" id="PTHR33377">
    <property type="entry name" value="OS10G0134700 PROTEIN-RELATED"/>
    <property type="match status" value="1"/>
</dbReference>
<dbReference type="Pfam" id="PF08224">
    <property type="entry name" value="DUF1719"/>
    <property type="match status" value="2"/>
</dbReference>
<protein>
    <recommendedName>
        <fullName evidence="3">Rx N-terminal domain-containing protein</fullName>
    </recommendedName>
</protein>
<accession>A0A811NG37</accession>
<dbReference type="InterPro" id="IPR013181">
    <property type="entry name" value="DUF1719"/>
</dbReference>
<keyword evidence="2" id="KW-1185">Reference proteome</keyword>
<comment type="caution">
    <text evidence="1">The sequence shown here is derived from an EMBL/GenBank/DDBJ whole genome shotgun (WGS) entry which is preliminary data.</text>
</comment>
<dbReference type="Proteomes" id="UP000604825">
    <property type="component" value="Unassembled WGS sequence"/>
</dbReference>
<organism evidence="1 2">
    <name type="scientific">Miscanthus lutarioriparius</name>
    <dbReference type="NCBI Taxonomy" id="422564"/>
    <lineage>
        <taxon>Eukaryota</taxon>
        <taxon>Viridiplantae</taxon>
        <taxon>Streptophyta</taxon>
        <taxon>Embryophyta</taxon>
        <taxon>Tracheophyta</taxon>
        <taxon>Spermatophyta</taxon>
        <taxon>Magnoliopsida</taxon>
        <taxon>Liliopsida</taxon>
        <taxon>Poales</taxon>
        <taxon>Poaceae</taxon>
        <taxon>PACMAD clade</taxon>
        <taxon>Panicoideae</taxon>
        <taxon>Andropogonodae</taxon>
        <taxon>Andropogoneae</taxon>
        <taxon>Saccharinae</taxon>
        <taxon>Miscanthus</taxon>
    </lineage>
</organism>
<evidence type="ECO:0008006" key="3">
    <source>
        <dbReference type="Google" id="ProtNLM"/>
    </source>
</evidence>
<dbReference type="PANTHER" id="PTHR33377:SF99">
    <property type="entry name" value="OSJNBB0004G23.8-LIKE PROTEIN"/>
    <property type="match status" value="1"/>
</dbReference>
<gene>
    <name evidence="1" type="ORF">NCGR_LOCUS14779</name>
</gene>
<dbReference type="EMBL" id="CAJGYO010000003">
    <property type="protein sequence ID" value="CAD6221513.1"/>
    <property type="molecule type" value="Genomic_DNA"/>
</dbReference>
<evidence type="ECO:0000313" key="1">
    <source>
        <dbReference type="EMBL" id="CAD6221513.1"/>
    </source>
</evidence>
<evidence type="ECO:0000313" key="2">
    <source>
        <dbReference type="Proteomes" id="UP000604825"/>
    </source>
</evidence>
<dbReference type="AlphaFoldDB" id="A0A811NG37"/>